<sequence length="40" mass="4828">MNWTASGYIFSDFILIWLHSSKIQENPYLMRINHMVSHMD</sequence>
<evidence type="ECO:0000313" key="1">
    <source>
        <dbReference type="EMBL" id="JAH82395.1"/>
    </source>
</evidence>
<dbReference type="EMBL" id="GBXM01026182">
    <property type="protein sequence ID" value="JAH82395.1"/>
    <property type="molecule type" value="Transcribed_RNA"/>
</dbReference>
<name>A0A0E9VYL6_ANGAN</name>
<proteinExistence type="predicted"/>
<protein>
    <submittedName>
        <fullName evidence="1">Uncharacterized protein</fullName>
    </submittedName>
</protein>
<dbReference type="AlphaFoldDB" id="A0A0E9VYL6"/>
<accession>A0A0E9VYL6</accession>
<reference evidence="1" key="2">
    <citation type="journal article" date="2015" name="Fish Shellfish Immunol.">
        <title>Early steps in the European eel (Anguilla anguilla)-Vibrio vulnificus interaction in the gills: Role of the RtxA13 toxin.</title>
        <authorList>
            <person name="Callol A."/>
            <person name="Pajuelo D."/>
            <person name="Ebbesson L."/>
            <person name="Teles M."/>
            <person name="MacKenzie S."/>
            <person name="Amaro C."/>
        </authorList>
    </citation>
    <scope>NUCLEOTIDE SEQUENCE</scope>
</reference>
<organism evidence="1">
    <name type="scientific">Anguilla anguilla</name>
    <name type="common">European freshwater eel</name>
    <name type="synonym">Muraena anguilla</name>
    <dbReference type="NCBI Taxonomy" id="7936"/>
    <lineage>
        <taxon>Eukaryota</taxon>
        <taxon>Metazoa</taxon>
        <taxon>Chordata</taxon>
        <taxon>Craniata</taxon>
        <taxon>Vertebrata</taxon>
        <taxon>Euteleostomi</taxon>
        <taxon>Actinopterygii</taxon>
        <taxon>Neopterygii</taxon>
        <taxon>Teleostei</taxon>
        <taxon>Anguilliformes</taxon>
        <taxon>Anguillidae</taxon>
        <taxon>Anguilla</taxon>
    </lineage>
</organism>
<reference evidence="1" key="1">
    <citation type="submission" date="2014-11" db="EMBL/GenBank/DDBJ databases">
        <authorList>
            <person name="Amaro Gonzalez C."/>
        </authorList>
    </citation>
    <scope>NUCLEOTIDE SEQUENCE</scope>
</reference>